<dbReference type="EMBL" id="CAMXCT030004825">
    <property type="protein sequence ID" value="CAL4797794.1"/>
    <property type="molecule type" value="Genomic_DNA"/>
</dbReference>
<feature type="compositionally biased region" description="Polar residues" evidence="1">
    <location>
        <begin position="24"/>
        <end position="33"/>
    </location>
</feature>
<sequence length="189" mass="20665">MQTTGRCFAHRCPETPPSQAMAPKSQQPKKATPFSTGARVYSFSCRLLSKDLLPDCAVVLGQTCRLASSEASKKEGPKAEAGGPPMKRPACCSERAASSSAMPGRSDTEVRPPALRATVFGQSLWQSFPVGWGQRQEIPKKPEGKSAYGAAQRFVRGLWEQGLMEDQAGKNTKAPPAKYKTRIRWHFRP</sequence>
<reference evidence="3" key="2">
    <citation type="submission" date="2024-04" db="EMBL/GenBank/DDBJ databases">
        <authorList>
            <person name="Chen Y."/>
            <person name="Shah S."/>
            <person name="Dougan E. K."/>
            <person name="Thang M."/>
            <person name="Chan C."/>
        </authorList>
    </citation>
    <scope>NUCLEOTIDE SEQUENCE [LARGE SCALE GENOMIC DNA]</scope>
</reference>
<organism evidence="2">
    <name type="scientific">Cladocopium goreaui</name>
    <dbReference type="NCBI Taxonomy" id="2562237"/>
    <lineage>
        <taxon>Eukaryota</taxon>
        <taxon>Sar</taxon>
        <taxon>Alveolata</taxon>
        <taxon>Dinophyceae</taxon>
        <taxon>Suessiales</taxon>
        <taxon>Symbiodiniaceae</taxon>
        <taxon>Cladocopium</taxon>
    </lineage>
</organism>
<dbReference type="EMBL" id="CAMXCT010004825">
    <property type="protein sequence ID" value="CAI4010482.1"/>
    <property type="molecule type" value="Genomic_DNA"/>
</dbReference>
<accession>A0A9P1GHB3</accession>
<evidence type="ECO:0000313" key="4">
    <source>
        <dbReference type="EMBL" id="CAL4797794.1"/>
    </source>
</evidence>
<gene>
    <name evidence="2" type="ORF">C1SCF055_LOCUS35752</name>
</gene>
<feature type="non-terminal residue" evidence="2">
    <location>
        <position position="189"/>
    </location>
</feature>
<name>A0A9P1GHB3_9DINO</name>
<keyword evidence="5" id="KW-1185">Reference proteome</keyword>
<feature type="compositionally biased region" description="Low complexity" evidence="1">
    <location>
        <begin position="90"/>
        <end position="101"/>
    </location>
</feature>
<evidence type="ECO:0000256" key="1">
    <source>
        <dbReference type="SAM" id="MobiDB-lite"/>
    </source>
</evidence>
<protein>
    <submittedName>
        <fullName evidence="4">Myosin-binding domain-containing protein</fullName>
    </submittedName>
</protein>
<evidence type="ECO:0000313" key="3">
    <source>
        <dbReference type="EMBL" id="CAL1163857.1"/>
    </source>
</evidence>
<comment type="caution">
    <text evidence="2">The sequence shown here is derived from an EMBL/GenBank/DDBJ whole genome shotgun (WGS) entry which is preliminary data.</text>
</comment>
<feature type="region of interest" description="Disordered" evidence="1">
    <location>
        <begin position="69"/>
        <end position="109"/>
    </location>
</feature>
<dbReference type="AlphaFoldDB" id="A0A9P1GHB3"/>
<dbReference type="Proteomes" id="UP001152797">
    <property type="component" value="Unassembled WGS sequence"/>
</dbReference>
<reference evidence="2" key="1">
    <citation type="submission" date="2022-10" db="EMBL/GenBank/DDBJ databases">
        <authorList>
            <person name="Chen Y."/>
            <person name="Dougan E. K."/>
            <person name="Chan C."/>
            <person name="Rhodes N."/>
            <person name="Thang M."/>
        </authorList>
    </citation>
    <scope>NUCLEOTIDE SEQUENCE</scope>
</reference>
<feature type="region of interest" description="Disordered" evidence="1">
    <location>
        <begin position="1"/>
        <end position="33"/>
    </location>
</feature>
<evidence type="ECO:0000313" key="5">
    <source>
        <dbReference type="Proteomes" id="UP001152797"/>
    </source>
</evidence>
<dbReference type="EMBL" id="CAMXCT020004825">
    <property type="protein sequence ID" value="CAL1163857.1"/>
    <property type="molecule type" value="Genomic_DNA"/>
</dbReference>
<evidence type="ECO:0000313" key="2">
    <source>
        <dbReference type="EMBL" id="CAI4010482.1"/>
    </source>
</evidence>
<proteinExistence type="predicted"/>